<evidence type="ECO:0000256" key="4">
    <source>
        <dbReference type="ARBA" id="ARBA00023163"/>
    </source>
</evidence>
<keyword evidence="4" id="KW-0804">Transcription</keyword>
<dbReference type="InterPro" id="IPR007627">
    <property type="entry name" value="RNA_pol_sigma70_r2"/>
</dbReference>
<evidence type="ECO:0000256" key="3">
    <source>
        <dbReference type="ARBA" id="ARBA00023125"/>
    </source>
</evidence>
<evidence type="ECO:0000259" key="7">
    <source>
        <dbReference type="Pfam" id="PF04545"/>
    </source>
</evidence>
<evidence type="ECO:0000313" key="8">
    <source>
        <dbReference type="EMBL" id="SEN88692.1"/>
    </source>
</evidence>
<dbReference type="GO" id="GO:0003677">
    <property type="term" value="F:DNA binding"/>
    <property type="evidence" value="ECO:0007669"/>
    <property type="project" value="UniProtKB-KW"/>
</dbReference>
<dbReference type="InterPro" id="IPR007630">
    <property type="entry name" value="RNA_pol_sigma70_r4"/>
</dbReference>
<dbReference type="InterPro" id="IPR013325">
    <property type="entry name" value="RNA_pol_sigma_r2"/>
</dbReference>
<dbReference type="Pfam" id="PF04545">
    <property type="entry name" value="Sigma70_r4"/>
    <property type="match status" value="1"/>
</dbReference>
<dbReference type="RefSeq" id="WP_091976087.1">
    <property type="nucleotide sequence ID" value="NZ_FODF01000024.1"/>
</dbReference>
<dbReference type="Pfam" id="PF04542">
    <property type="entry name" value="Sigma70_r2"/>
    <property type="match status" value="1"/>
</dbReference>
<dbReference type="SUPFAM" id="SSF88946">
    <property type="entry name" value="Sigma2 domain of RNA polymerase sigma factors"/>
    <property type="match status" value="1"/>
</dbReference>
<protein>
    <submittedName>
        <fullName evidence="8">RNA polymerase, sigma 37 subunit, RpsB/SigB</fullName>
    </submittedName>
</protein>
<dbReference type="Pfam" id="PF04539">
    <property type="entry name" value="Sigma70_r3"/>
    <property type="match status" value="1"/>
</dbReference>
<dbReference type="CDD" id="cd06171">
    <property type="entry name" value="Sigma70_r4"/>
    <property type="match status" value="1"/>
</dbReference>
<dbReference type="PANTHER" id="PTHR30385">
    <property type="entry name" value="SIGMA FACTOR F FLAGELLAR"/>
    <property type="match status" value="1"/>
</dbReference>
<accession>A0A1H8K6S7</accession>
<dbReference type="Gene3D" id="1.20.140.160">
    <property type="match status" value="1"/>
</dbReference>
<dbReference type="AlphaFoldDB" id="A0A1H8K6S7"/>
<evidence type="ECO:0000256" key="2">
    <source>
        <dbReference type="ARBA" id="ARBA00023082"/>
    </source>
</evidence>
<feature type="domain" description="RNA polymerase sigma-70 region 2" evidence="6">
    <location>
        <begin position="35"/>
        <end position="104"/>
    </location>
</feature>
<name>A0A1H8K6S7_9FIRM</name>
<dbReference type="InterPro" id="IPR014322">
    <property type="entry name" value="RNA_pol_sigma-B/F/G"/>
</dbReference>
<keyword evidence="2" id="KW-0731">Sigma factor</keyword>
<dbReference type="STRING" id="215200.SAMN05216454_1245"/>
<feature type="domain" description="RNA polymerase sigma-70 region 4" evidence="7">
    <location>
        <begin position="204"/>
        <end position="252"/>
    </location>
</feature>
<reference evidence="8 9" key="1">
    <citation type="submission" date="2016-10" db="EMBL/GenBank/DDBJ databases">
        <authorList>
            <person name="de Groot N.N."/>
        </authorList>
    </citation>
    <scope>NUCLEOTIDE SEQUENCE [LARGE SCALE GENOMIC DNA]</scope>
    <source>
        <strain evidence="8 9">Calf135</strain>
    </source>
</reference>
<gene>
    <name evidence="8" type="ORF">SAMN05216454_1245</name>
</gene>
<keyword evidence="9" id="KW-1185">Reference proteome</keyword>
<sequence length="260" mass="30103">MDQVATGKNYEDMDVKELFKIFSEDKSNVALRNVLIEKHLYLAKILSRKYMNKGVDYEDIYQVASLALIYAIDRYDISRGFEFSSFATPTIVGEIKKYFRDKVWTMRVPRRIQELSKKISNAKLHLEQEYKKSPTPSEIADHLGVTEEEVLEAMEASYGYQPISLDTPSNDDSEDKDMTLGDRVGVEEKNFVDIELKDFMSRFMENLNDLEVNIVKGRFFENKTQSAIANDLGISQMTVSRLEKKIIERLKKEYAKGMEV</sequence>
<dbReference type="Proteomes" id="UP000199512">
    <property type="component" value="Unassembled WGS sequence"/>
</dbReference>
<dbReference type="PANTHER" id="PTHR30385:SF4">
    <property type="entry name" value="RNA POLYMERASE SIGMA-E FACTOR"/>
    <property type="match status" value="1"/>
</dbReference>
<dbReference type="SUPFAM" id="SSF88659">
    <property type="entry name" value="Sigma3 and sigma4 domains of RNA polymerase sigma factors"/>
    <property type="match status" value="2"/>
</dbReference>
<dbReference type="InterPro" id="IPR013324">
    <property type="entry name" value="RNA_pol_sigma_r3/r4-like"/>
</dbReference>
<proteinExistence type="predicted"/>
<dbReference type="OrthoDB" id="9809557at2"/>
<evidence type="ECO:0000256" key="1">
    <source>
        <dbReference type="ARBA" id="ARBA00023015"/>
    </source>
</evidence>
<feature type="domain" description="RNA polymerase sigma-70 region 3" evidence="5">
    <location>
        <begin position="114"/>
        <end position="182"/>
    </location>
</feature>
<evidence type="ECO:0000259" key="6">
    <source>
        <dbReference type="Pfam" id="PF04542"/>
    </source>
</evidence>
<keyword evidence="3" id="KW-0238">DNA-binding</keyword>
<dbReference type="GO" id="GO:0016987">
    <property type="term" value="F:sigma factor activity"/>
    <property type="evidence" value="ECO:0007669"/>
    <property type="project" value="UniProtKB-KW"/>
</dbReference>
<dbReference type="NCBIfam" id="TIGR02937">
    <property type="entry name" value="sigma70-ECF"/>
    <property type="match status" value="1"/>
</dbReference>
<dbReference type="InterPro" id="IPR007624">
    <property type="entry name" value="RNA_pol_sigma70_r3"/>
</dbReference>
<dbReference type="Gene3D" id="1.20.120.1810">
    <property type="match status" value="1"/>
</dbReference>
<dbReference type="GO" id="GO:0006352">
    <property type="term" value="P:DNA-templated transcription initiation"/>
    <property type="evidence" value="ECO:0007669"/>
    <property type="project" value="InterPro"/>
</dbReference>
<dbReference type="EMBL" id="FODF01000024">
    <property type="protein sequence ID" value="SEN88692.1"/>
    <property type="molecule type" value="Genomic_DNA"/>
</dbReference>
<evidence type="ECO:0000313" key="9">
    <source>
        <dbReference type="Proteomes" id="UP000199512"/>
    </source>
</evidence>
<dbReference type="NCBIfam" id="TIGR02980">
    <property type="entry name" value="SigBFG"/>
    <property type="match status" value="1"/>
</dbReference>
<evidence type="ECO:0000259" key="5">
    <source>
        <dbReference type="Pfam" id="PF04539"/>
    </source>
</evidence>
<organism evidence="8 9">
    <name type="scientific">Peptostreptococcus russellii</name>
    <dbReference type="NCBI Taxonomy" id="215200"/>
    <lineage>
        <taxon>Bacteria</taxon>
        <taxon>Bacillati</taxon>
        <taxon>Bacillota</taxon>
        <taxon>Clostridia</taxon>
        <taxon>Peptostreptococcales</taxon>
        <taxon>Peptostreptococcaceae</taxon>
        <taxon>Peptostreptococcus</taxon>
    </lineage>
</organism>
<dbReference type="InterPro" id="IPR014284">
    <property type="entry name" value="RNA_pol_sigma-70_dom"/>
</dbReference>
<keyword evidence="1" id="KW-0805">Transcription regulation</keyword>